<dbReference type="EnsemblMetazoa" id="CapteT193442">
    <property type="protein sequence ID" value="CapteP193442"/>
    <property type="gene ID" value="CapteG193442"/>
</dbReference>
<reference evidence="3" key="1">
    <citation type="submission" date="2012-12" db="EMBL/GenBank/DDBJ databases">
        <authorList>
            <person name="Hellsten U."/>
            <person name="Grimwood J."/>
            <person name="Chapman J.A."/>
            <person name="Shapiro H."/>
            <person name="Aerts A."/>
            <person name="Otillar R.P."/>
            <person name="Terry A.Y."/>
            <person name="Boore J.L."/>
            <person name="Simakov O."/>
            <person name="Marletaz F."/>
            <person name="Cho S.-J."/>
            <person name="Edsinger-Gonzales E."/>
            <person name="Havlak P."/>
            <person name="Kuo D.-H."/>
            <person name="Larsson T."/>
            <person name="Lv J."/>
            <person name="Arendt D."/>
            <person name="Savage R."/>
            <person name="Osoegawa K."/>
            <person name="de Jong P."/>
            <person name="Lindberg D.R."/>
            <person name="Seaver E.C."/>
            <person name="Weisblat D.A."/>
            <person name="Putnam N.H."/>
            <person name="Grigoriev I.V."/>
            <person name="Rokhsar D.S."/>
        </authorList>
    </citation>
    <scope>NUCLEOTIDE SEQUENCE</scope>
    <source>
        <strain evidence="3">I ESC-2004</strain>
    </source>
</reference>
<organism evidence="1">
    <name type="scientific">Capitella teleta</name>
    <name type="common">Polychaete worm</name>
    <dbReference type="NCBI Taxonomy" id="283909"/>
    <lineage>
        <taxon>Eukaryota</taxon>
        <taxon>Metazoa</taxon>
        <taxon>Spiralia</taxon>
        <taxon>Lophotrochozoa</taxon>
        <taxon>Annelida</taxon>
        <taxon>Polychaeta</taxon>
        <taxon>Sedentaria</taxon>
        <taxon>Scolecida</taxon>
        <taxon>Capitellidae</taxon>
        <taxon>Capitella</taxon>
    </lineage>
</organism>
<dbReference type="EMBL" id="KB308559">
    <property type="protein sequence ID" value="ELT97483.1"/>
    <property type="molecule type" value="Genomic_DNA"/>
</dbReference>
<evidence type="ECO:0000313" key="2">
    <source>
        <dbReference type="EnsemblMetazoa" id="CapteP193442"/>
    </source>
</evidence>
<keyword evidence="3" id="KW-1185">Reference proteome</keyword>
<dbReference type="AlphaFoldDB" id="R7TU98"/>
<proteinExistence type="predicted"/>
<reference evidence="2" key="3">
    <citation type="submission" date="2015-06" db="UniProtKB">
        <authorList>
            <consortium name="EnsemblMetazoa"/>
        </authorList>
    </citation>
    <scope>IDENTIFICATION</scope>
</reference>
<name>R7TU98_CAPTE</name>
<dbReference type="Proteomes" id="UP000014760">
    <property type="component" value="Unassembled WGS sequence"/>
</dbReference>
<accession>R7TU98</accession>
<evidence type="ECO:0000313" key="1">
    <source>
        <dbReference type="EMBL" id="ELT97483.1"/>
    </source>
</evidence>
<protein>
    <recommendedName>
        <fullName evidence="4">C2 domain-containing protein</fullName>
    </recommendedName>
</protein>
<dbReference type="EMBL" id="AMQN01002176">
    <property type="status" value="NOT_ANNOTATED_CDS"/>
    <property type="molecule type" value="Genomic_DNA"/>
</dbReference>
<evidence type="ECO:0000313" key="3">
    <source>
        <dbReference type="Proteomes" id="UP000014760"/>
    </source>
</evidence>
<sequence>MDGYFEGSAILFSSFSPDHCRVPIKGSCSVWNQKVTLRFPATGAEFDLPRLLCKEMGRHEFEISHHQGQVMVMLEYIPELDAYHGIGHIGRTTVWDFTLYHPDNPLAKLECL</sequence>
<reference evidence="1 3" key="2">
    <citation type="journal article" date="2013" name="Nature">
        <title>Insights into bilaterian evolution from three spiralian genomes.</title>
        <authorList>
            <person name="Simakov O."/>
            <person name="Marletaz F."/>
            <person name="Cho S.J."/>
            <person name="Edsinger-Gonzales E."/>
            <person name="Havlak P."/>
            <person name="Hellsten U."/>
            <person name="Kuo D.H."/>
            <person name="Larsson T."/>
            <person name="Lv J."/>
            <person name="Arendt D."/>
            <person name="Savage R."/>
            <person name="Osoegawa K."/>
            <person name="de Jong P."/>
            <person name="Grimwood J."/>
            <person name="Chapman J.A."/>
            <person name="Shapiro H."/>
            <person name="Aerts A."/>
            <person name="Otillar R.P."/>
            <person name="Terry A.Y."/>
            <person name="Boore J.L."/>
            <person name="Grigoriev I.V."/>
            <person name="Lindberg D.R."/>
            <person name="Seaver E.C."/>
            <person name="Weisblat D.A."/>
            <person name="Putnam N.H."/>
            <person name="Rokhsar D.S."/>
        </authorList>
    </citation>
    <scope>NUCLEOTIDE SEQUENCE</scope>
    <source>
        <strain evidence="1 3">I ESC-2004</strain>
    </source>
</reference>
<evidence type="ECO:0008006" key="4">
    <source>
        <dbReference type="Google" id="ProtNLM"/>
    </source>
</evidence>
<gene>
    <name evidence="1" type="ORF">CAPTEDRAFT_193442</name>
</gene>
<dbReference type="HOGENOM" id="CLU_152765_0_0_1"/>